<accession>A0A4Y2URJ7</accession>
<gene>
    <name evidence="1" type="ORF">AVEN_169261_1</name>
</gene>
<organism evidence="1 2">
    <name type="scientific">Araneus ventricosus</name>
    <name type="common">Orbweaver spider</name>
    <name type="synonym">Epeira ventricosa</name>
    <dbReference type="NCBI Taxonomy" id="182803"/>
    <lineage>
        <taxon>Eukaryota</taxon>
        <taxon>Metazoa</taxon>
        <taxon>Ecdysozoa</taxon>
        <taxon>Arthropoda</taxon>
        <taxon>Chelicerata</taxon>
        <taxon>Arachnida</taxon>
        <taxon>Araneae</taxon>
        <taxon>Araneomorphae</taxon>
        <taxon>Entelegynae</taxon>
        <taxon>Araneoidea</taxon>
        <taxon>Araneidae</taxon>
        <taxon>Araneus</taxon>
    </lineage>
</organism>
<sequence>MLQAQVAPELQRRMRIRHLQLLPKKNRRSTASDLSVSSFSYWYDRFKALCTDAEVHGVYARKLADVPLPQLTVACAISWSREHALWDTAVTVVLCDVFRTSPGLVCILVFAGLSYVESARVPVGHQENNIERYRYGGAGWFAWGGIILWLQN</sequence>
<comment type="caution">
    <text evidence="1">The sequence shown here is derived from an EMBL/GenBank/DDBJ whole genome shotgun (WGS) entry which is preliminary data.</text>
</comment>
<dbReference type="EMBL" id="BGPR01038953">
    <property type="protein sequence ID" value="GBO14852.1"/>
    <property type="molecule type" value="Genomic_DNA"/>
</dbReference>
<proteinExistence type="predicted"/>
<evidence type="ECO:0000313" key="2">
    <source>
        <dbReference type="Proteomes" id="UP000499080"/>
    </source>
</evidence>
<keyword evidence="2" id="KW-1185">Reference proteome</keyword>
<evidence type="ECO:0000313" key="1">
    <source>
        <dbReference type="EMBL" id="GBO14852.1"/>
    </source>
</evidence>
<protein>
    <submittedName>
        <fullName evidence="1">Uncharacterized protein</fullName>
    </submittedName>
</protein>
<dbReference type="Proteomes" id="UP000499080">
    <property type="component" value="Unassembled WGS sequence"/>
</dbReference>
<name>A0A4Y2URJ7_ARAVE</name>
<reference evidence="1 2" key="1">
    <citation type="journal article" date="2019" name="Sci. Rep.">
        <title>Orb-weaving spider Araneus ventricosus genome elucidates the spidroin gene catalogue.</title>
        <authorList>
            <person name="Kono N."/>
            <person name="Nakamura H."/>
            <person name="Ohtoshi R."/>
            <person name="Moran D.A.P."/>
            <person name="Shinohara A."/>
            <person name="Yoshida Y."/>
            <person name="Fujiwara M."/>
            <person name="Mori M."/>
            <person name="Tomita M."/>
            <person name="Arakawa K."/>
        </authorList>
    </citation>
    <scope>NUCLEOTIDE SEQUENCE [LARGE SCALE GENOMIC DNA]</scope>
</reference>
<dbReference type="AlphaFoldDB" id="A0A4Y2URJ7"/>